<evidence type="ECO:0000256" key="3">
    <source>
        <dbReference type="ARBA" id="ARBA00023163"/>
    </source>
</evidence>
<dbReference type="InterPro" id="IPR050109">
    <property type="entry name" value="HTH-type_TetR-like_transc_reg"/>
</dbReference>
<feature type="domain" description="HTH tetR-type" evidence="5">
    <location>
        <begin position="9"/>
        <end position="69"/>
    </location>
</feature>
<protein>
    <submittedName>
        <fullName evidence="6">TetR/AcrR family transcriptional regulator</fullName>
    </submittedName>
</protein>
<evidence type="ECO:0000313" key="7">
    <source>
        <dbReference type="Proteomes" id="UP000298284"/>
    </source>
</evidence>
<gene>
    <name evidence="6" type="ORF">EU557_03115</name>
</gene>
<dbReference type="PROSITE" id="PS50977">
    <property type="entry name" value="HTH_TETR_2"/>
    <property type="match status" value="1"/>
</dbReference>
<sequence length="213" mass="24486">MKEAPSSTLSTEERIREAARRVFLEKGYDGTTSRDLAEASGLNVAMTNYYFRSKEKLFQLTFQDLHRLQFAKLNSLIHLDIPLREKILRLIEAEHELVVENPDLPLFIMHEMRRHPDLFTETPTASSPYPALPDSLFARQVKEAVDSGQIKPIQPLQIIMVIVSNVHYPFVGRASITHSLRMTNEELMEVINQHQQVIKDMILGYLFGPEVQT</sequence>
<name>A0A4Z0MTZ4_9BACT</name>
<organism evidence="6 7">
    <name type="scientific">Hymenobacter wooponensis</name>
    <dbReference type="NCBI Taxonomy" id="1525360"/>
    <lineage>
        <taxon>Bacteria</taxon>
        <taxon>Pseudomonadati</taxon>
        <taxon>Bacteroidota</taxon>
        <taxon>Cytophagia</taxon>
        <taxon>Cytophagales</taxon>
        <taxon>Hymenobacteraceae</taxon>
        <taxon>Hymenobacter</taxon>
    </lineage>
</organism>
<dbReference type="RefSeq" id="WP_135528943.1">
    <property type="nucleotide sequence ID" value="NZ_SRKZ01000001.1"/>
</dbReference>
<keyword evidence="1" id="KW-0805">Transcription regulation</keyword>
<keyword evidence="3" id="KW-0804">Transcription</keyword>
<dbReference type="SUPFAM" id="SSF46689">
    <property type="entry name" value="Homeodomain-like"/>
    <property type="match status" value="1"/>
</dbReference>
<dbReference type="InterPro" id="IPR036271">
    <property type="entry name" value="Tet_transcr_reg_TetR-rel_C_sf"/>
</dbReference>
<dbReference type="InterPro" id="IPR009057">
    <property type="entry name" value="Homeodomain-like_sf"/>
</dbReference>
<reference evidence="6 7" key="1">
    <citation type="submission" date="2019-04" db="EMBL/GenBank/DDBJ databases">
        <authorList>
            <person name="Feng G."/>
            <person name="Zhang J."/>
            <person name="Zhu H."/>
        </authorList>
    </citation>
    <scope>NUCLEOTIDE SEQUENCE [LARGE SCALE GENOMIC DNA]</scope>
    <source>
        <strain evidence="6 7">JCM 19491</strain>
    </source>
</reference>
<dbReference type="PANTHER" id="PTHR30055">
    <property type="entry name" value="HTH-TYPE TRANSCRIPTIONAL REGULATOR RUTR"/>
    <property type="match status" value="1"/>
</dbReference>
<dbReference type="Gene3D" id="1.10.357.10">
    <property type="entry name" value="Tetracycline Repressor, domain 2"/>
    <property type="match status" value="1"/>
</dbReference>
<feature type="DNA-binding region" description="H-T-H motif" evidence="4">
    <location>
        <begin position="32"/>
        <end position="51"/>
    </location>
</feature>
<dbReference type="OrthoDB" id="9789566at2"/>
<dbReference type="Pfam" id="PF00440">
    <property type="entry name" value="TetR_N"/>
    <property type="match status" value="1"/>
</dbReference>
<dbReference type="GO" id="GO:0003700">
    <property type="term" value="F:DNA-binding transcription factor activity"/>
    <property type="evidence" value="ECO:0007669"/>
    <property type="project" value="TreeGrafter"/>
</dbReference>
<keyword evidence="2 4" id="KW-0238">DNA-binding</keyword>
<evidence type="ECO:0000259" key="5">
    <source>
        <dbReference type="PROSITE" id="PS50977"/>
    </source>
</evidence>
<keyword evidence="7" id="KW-1185">Reference proteome</keyword>
<proteinExistence type="predicted"/>
<dbReference type="Proteomes" id="UP000298284">
    <property type="component" value="Unassembled WGS sequence"/>
</dbReference>
<evidence type="ECO:0000256" key="1">
    <source>
        <dbReference type="ARBA" id="ARBA00023015"/>
    </source>
</evidence>
<dbReference type="InterPro" id="IPR001647">
    <property type="entry name" value="HTH_TetR"/>
</dbReference>
<evidence type="ECO:0000256" key="2">
    <source>
        <dbReference type="ARBA" id="ARBA00023125"/>
    </source>
</evidence>
<dbReference type="PANTHER" id="PTHR30055:SF234">
    <property type="entry name" value="HTH-TYPE TRANSCRIPTIONAL REGULATOR BETI"/>
    <property type="match status" value="1"/>
</dbReference>
<dbReference type="GO" id="GO:0000976">
    <property type="term" value="F:transcription cis-regulatory region binding"/>
    <property type="evidence" value="ECO:0007669"/>
    <property type="project" value="TreeGrafter"/>
</dbReference>
<accession>A0A4Z0MTZ4</accession>
<dbReference type="SUPFAM" id="SSF48498">
    <property type="entry name" value="Tetracyclin repressor-like, C-terminal domain"/>
    <property type="match status" value="1"/>
</dbReference>
<evidence type="ECO:0000313" key="6">
    <source>
        <dbReference type="EMBL" id="TGD82786.1"/>
    </source>
</evidence>
<dbReference type="AlphaFoldDB" id="A0A4Z0MTZ4"/>
<dbReference type="EMBL" id="SRKZ01000001">
    <property type="protein sequence ID" value="TGD82786.1"/>
    <property type="molecule type" value="Genomic_DNA"/>
</dbReference>
<dbReference type="PRINTS" id="PR00455">
    <property type="entry name" value="HTHTETR"/>
</dbReference>
<evidence type="ECO:0000256" key="4">
    <source>
        <dbReference type="PROSITE-ProRule" id="PRU00335"/>
    </source>
</evidence>
<comment type="caution">
    <text evidence="6">The sequence shown here is derived from an EMBL/GenBank/DDBJ whole genome shotgun (WGS) entry which is preliminary data.</text>
</comment>